<reference evidence="2" key="1">
    <citation type="journal article" date="2019" name="Int. J. Syst. Evol. Microbiol.">
        <title>The Global Catalogue of Microorganisms (GCM) 10K type strain sequencing project: providing services to taxonomists for standard genome sequencing and annotation.</title>
        <authorList>
            <consortium name="The Broad Institute Genomics Platform"/>
            <consortium name="The Broad Institute Genome Sequencing Center for Infectious Disease"/>
            <person name="Wu L."/>
            <person name="Ma J."/>
        </authorList>
    </citation>
    <scope>NUCLEOTIDE SEQUENCE [LARGE SCALE GENOMIC DNA]</scope>
    <source>
        <strain evidence="2">CECT 8010</strain>
    </source>
</reference>
<dbReference type="EMBL" id="JBHSDC010000001">
    <property type="protein sequence ID" value="MFC4230266.1"/>
    <property type="molecule type" value="Genomic_DNA"/>
</dbReference>
<keyword evidence="2" id="KW-1185">Reference proteome</keyword>
<evidence type="ECO:0000313" key="1">
    <source>
        <dbReference type="EMBL" id="MFC4230266.1"/>
    </source>
</evidence>
<dbReference type="InterPro" id="IPR011990">
    <property type="entry name" value="TPR-like_helical_dom_sf"/>
</dbReference>
<name>A0ABV8PT60_9BACT</name>
<dbReference type="RefSeq" id="WP_379011327.1">
    <property type="nucleotide sequence ID" value="NZ_JBHSDC010000001.1"/>
</dbReference>
<proteinExistence type="predicted"/>
<dbReference type="Gene3D" id="1.25.40.390">
    <property type="match status" value="1"/>
</dbReference>
<dbReference type="Proteomes" id="UP001595906">
    <property type="component" value="Unassembled WGS sequence"/>
</dbReference>
<dbReference type="SUPFAM" id="SSF48452">
    <property type="entry name" value="TPR-like"/>
    <property type="match status" value="1"/>
</dbReference>
<dbReference type="Pfam" id="PF12771">
    <property type="entry name" value="SusD-like_2"/>
    <property type="match status" value="1"/>
</dbReference>
<protein>
    <submittedName>
        <fullName evidence="1">SusD/RagB family nutrient-binding outer membrane lipoprotein</fullName>
    </submittedName>
</protein>
<dbReference type="PROSITE" id="PS51257">
    <property type="entry name" value="PROKAR_LIPOPROTEIN"/>
    <property type="match status" value="1"/>
</dbReference>
<keyword evidence="1" id="KW-0449">Lipoprotein</keyword>
<organism evidence="1 2">
    <name type="scientific">Parasediminibacterium paludis</name>
    <dbReference type="NCBI Taxonomy" id="908966"/>
    <lineage>
        <taxon>Bacteria</taxon>
        <taxon>Pseudomonadati</taxon>
        <taxon>Bacteroidota</taxon>
        <taxon>Chitinophagia</taxon>
        <taxon>Chitinophagales</taxon>
        <taxon>Chitinophagaceae</taxon>
        <taxon>Parasediminibacterium</taxon>
    </lineage>
</organism>
<gene>
    <name evidence="1" type="ORF">ACFOW1_00080</name>
</gene>
<comment type="caution">
    <text evidence="1">The sequence shown here is derived from an EMBL/GenBank/DDBJ whole genome shotgun (WGS) entry which is preliminary data.</text>
</comment>
<sequence>MKKKLYKTSSIIGLLAIVGVVSLLSCSKKLDDNYLNPNNPVEVPIESILPNVINQMTSTAAPPAGGGGGSYGPATDAVLLGRYIQFWNLYTTGDNYDQMGGVFGTASDNTGNVWAMHYYGIGANAKYIISRGTDQQKWDYVGVAHAVFAFSWLTLTEQYGEVILKEAFNTSQSQFDYDPQSAVYDSVRKICDNAIAYLNRTDGNVSPTNLALGDTYFYGGDVNKWKKFVYAIKARSFAHLSNKSFYATQGYADSVLKYVDLSITSNADNATQKWVGGNFSGLNNYYGAYRGNIATLRQSAFIADLLTGASTASPFTGIFDPRTPYLINENAVLPITKSTVSYKGVVPNLGTTSPGLSVTANQPKNFWRQPFSSTSTGVPDSGRYIFNNLAEFPVITACDLQFMKAEAAFRKGDKSTALQAYKNGINLSFELLTTKYGSRIPDSLKITPASQAAYLANPAVVPLAATDLTLSQIMLQKYIALYGYGFHETWTDMRRYHYVDLDPVTGKQVYAGFTLPTTLTQYNNGKLAYRCRPRYNSEYLYNIPALQAIGALASDYHTKEQWFTQP</sequence>
<accession>A0ABV8PT60</accession>
<dbReference type="InterPro" id="IPR041662">
    <property type="entry name" value="SusD-like_2"/>
</dbReference>
<evidence type="ECO:0000313" key="2">
    <source>
        <dbReference type="Proteomes" id="UP001595906"/>
    </source>
</evidence>